<evidence type="ECO:0000256" key="1">
    <source>
        <dbReference type="ARBA" id="ARBA00022722"/>
    </source>
</evidence>
<evidence type="ECO:0000313" key="7">
    <source>
        <dbReference type="EMBL" id="KAK9414927.1"/>
    </source>
</evidence>
<gene>
    <name evidence="5" type="primary">USB1</name>
    <name evidence="7" type="ORF">SUNI508_10697</name>
</gene>
<evidence type="ECO:0000256" key="2">
    <source>
        <dbReference type="ARBA" id="ARBA00022801"/>
    </source>
</evidence>
<evidence type="ECO:0000256" key="3">
    <source>
        <dbReference type="ARBA" id="ARBA00023239"/>
    </source>
</evidence>
<evidence type="ECO:0000256" key="6">
    <source>
        <dbReference type="SAM" id="MobiDB-lite"/>
    </source>
</evidence>
<accession>A0ABR2UK73</accession>
<dbReference type="Pfam" id="PF09749">
    <property type="entry name" value="HVSL"/>
    <property type="match status" value="1"/>
</dbReference>
<comment type="function">
    <text evidence="5">Phosphodiesterase responsible for the U6 snRNA 3' end processing. Acts as an exoribonuclease (RNase) responsible for trimming the poly(U) tract of the last nucleotides in the pre-U6 snRNA molecule, leading to the formation of mature U6 snRNA.</text>
</comment>
<dbReference type="InterPro" id="IPR027521">
    <property type="entry name" value="Usb1"/>
</dbReference>
<comment type="similarity">
    <text evidence="5">Belongs to the 2H phosphoesterase superfamily. USB1 family.</text>
</comment>
<dbReference type="EC" id="3.1.4.-" evidence="5"/>
<comment type="caution">
    <text evidence="7">The sequence shown here is derived from an EMBL/GenBank/DDBJ whole genome shotgun (WGS) entry which is preliminary data.</text>
</comment>
<dbReference type="HAMAP" id="MF_03040">
    <property type="entry name" value="USB1"/>
    <property type="match status" value="1"/>
</dbReference>
<feature type="active site" description="Proton donor/acceptor" evidence="5">
    <location>
        <position position="142"/>
    </location>
</feature>
<feature type="region of interest" description="Disordered" evidence="6">
    <location>
        <begin position="1"/>
        <end position="80"/>
    </location>
</feature>
<dbReference type="Gene3D" id="3.90.1140.10">
    <property type="entry name" value="Cyclic phosphodiesterase"/>
    <property type="match status" value="1"/>
</dbReference>
<organism evidence="7 8">
    <name type="scientific">Seiridium unicorne</name>
    <dbReference type="NCBI Taxonomy" id="138068"/>
    <lineage>
        <taxon>Eukaryota</taxon>
        <taxon>Fungi</taxon>
        <taxon>Dikarya</taxon>
        <taxon>Ascomycota</taxon>
        <taxon>Pezizomycotina</taxon>
        <taxon>Sordariomycetes</taxon>
        <taxon>Xylariomycetidae</taxon>
        <taxon>Amphisphaeriales</taxon>
        <taxon>Sporocadaceae</taxon>
        <taxon>Seiridium</taxon>
    </lineage>
</organism>
<name>A0ABR2UK73_9PEZI</name>
<dbReference type="Proteomes" id="UP001408356">
    <property type="component" value="Unassembled WGS sequence"/>
</dbReference>
<evidence type="ECO:0000256" key="4">
    <source>
        <dbReference type="ARBA" id="ARBA00023242"/>
    </source>
</evidence>
<dbReference type="PANTHER" id="PTHR13522">
    <property type="entry name" value="U6 SNRNA PHOSPHODIESTERASE 1"/>
    <property type="match status" value="1"/>
</dbReference>
<keyword evidence="2 5" id="KW-0378">Hydrolase</keyword>
<keyword evidence="4 5" id="KW-0539">Nucleus</keyword>
<protein>
    <recommendedName>
        <fullName evidence="5">U6 snRNA phosphodiesterase</fullName>
        <ecNumber evidence="5">3.1.4.-</ecNumber>
    </recommendedName>
</protein>
<keyword evidence="8" id="KW-1185">Reference proteome</keyword>
<dbReference type="PANTHER" id="PTHR13522:SF3">
    <property type="entry name" value="U6 SNRNA PHOSPHODIESTERASE 1"/>
    <property type="match status" value="1"/>
</dbReference>
<keyword evidence="3" id="KW-0456">Lyase</keyword>
<reference evidence="7 8" key="1">
    <citation type="journal article" date="2024" name="J. Plant Pathol.">
        <title>Sequence and assembly of the genome of Seiridium unicorne, isolate CBS 538.82, causal agent of cypress canker disease.</title>
        <authorList>
            <person name="Scali E."/>
            <person name="Rocca G.D."/>
            <person name="Danti R."/>
            <person name="Garbelotto M."/>
            <person name="Barberini S."/>
            <person name="Baroncelli R."/>
            <person name="Emiliani G."/>
        </authorList>
    </citation>
    <scope>NUCLEOTIDE SEQUENCE [LARGE SCALE GENOMIC DNA]</scope>
    <source>
        <strain evidence="7 8">BM-138-508</strain>
    </source>
</reference>
<feature type="active site" description="Proton donor/acceptor" evidence="5">
    <location>
        <position position="276"/>
    </location>
</feature>
<sequence>MALVDYDSNSDASESDRDDSTDPGPASKKQKLSTPQSSGLPPLPPGFHDLYASTVRLSNTDDPSLHQGRKRQIPHKPGNWPSHLYIEWHPKGSEHDLLGSILSTLSERLASPSNSDGTGPSTTGIAIRDFLTSDLGAPLPLHISLSRPLSLTTGQKGEFLDRLRDAVSKCGVGEFELTPTALEWHRTYESSRSFLVLRVVSSAPPLFSPAVPVSSPKSVAVGKPGEKNPELSALLRHCNTLCKTFEQPELYAFDSGVMDREGGHELAVANAENAFHVSLAWSFAEPTEELRQATKQVFEMREHVNGVKGIRIKVDGIKAKIGNIVTHLPLSATAARNIGSTPE</sequence>
<evidence type="ECO:0000313" key="8">
    <source>
        <dbReference type="Proteomes" id="UP001408356"/>
    </source>
</evidence>
<keyword evidence="1 5" id="KW-0540">Nuclease</keyword>
<dbReference type="EMBL" id="JARVKF010000420">
    <property type="protein sequence ID" value="KAK9414927.1"/>
    <property type="molecule type" value="Genomic_DNA"/>
</dbReference>
<evidence type="ECO:0000256" key="5">
    <source>
        <dbReference type="HAMAP-Rule" id="MF_03040"/>
    </source>
</evidence>
<proteinExistence type="inferred from homology"/>
<comment type="subcellular location">
    <subcellularLocation>
        <location evidence="5">Nucleus</location>
    </subcellularLocation>
</comment>